<reference evidence="1" key="1">
    <citation type="submission" date="2023-04" db="EMBL/GenBank/DDBJ databases">
        <title>Chromosome-level genome of Chaenocephalus aceratus.</title>
        <authorList>
            <person name="Park H."/>
        </authorList>
    </citation>
    <scope>NUCLEOTIDE SEQUENCE</scope>
    <source>
        <strain evidence="1">DE</strain>
        <tissue evidence="1">Muscle</tissue>
    </source>
</reference>
<dbReference type="Proteomes" id="UP001228049">
    <property type="component" value="Unassembled WGS sequence"/>
</dbReference>
<name>A0AAD9CBR6_DISEL</name>
<organism evidence="1 2">
    <name type="scientific">Dissostichus eleginoides</name>
    <name type="common">Patagonian toothfish</name>
    <name type="synonym">Dissostichus amissus</name>
    <dbReference type="NCBI Taxonomy" id="100907"/>
    <lineage>
        <taxon>Eukaryota</taxon>
        <taxon>Metazoa</taxon>
        <taxon>Chordata</taxon>
        <taxon>Craniata</taxon>
        <taxon>Vertebrata</taxon>
        <taxon>Euteleostomi</taxon>
        <taxon>Actinopterygii</taxon>
        <taxon>Neopterygii</taxon>
        <taxon>Teleostei</taxon>
        <taxon>Neoteleostei</taxon>
        <taxon>Acanthomorphata</taxon>
        <taxon>Eupercaria</taxon>
        <taxon>Perciformes</taxon>
        <taxon>Notothenioidei</taxon>
        <taxon>Nototheniidae</taxon>
        <taxon>Dissostichus</taxon>
    </lineage>
</organism>
<sequence length="75" mass="8325">ILLTVIARITNPTLHLSEIYNMAVRISVDRALRLGVRQQADPTHDLTCKRSSAASCRQVSSFPHDTAIMVPSGWH</sequence>
<gene>
    <name evidence="1" type="ORF">KUDE01_000231</name>
</gene>
<dbReference type="EMBL" id="JASDAP010000007">
    <property type="protein sequence ID" value="KAK1899440.1"/>
    <property type="molecule type" value="Genomic_DNA"/>
</dbReference>
<feature type="non-terminal residue" evidence="1">
    <location>
        <position position="75"/>
    </location>
</feature>
<evidence type="ECO:0000313" key="2">
    <source>
        <dbReference type="Proteomes" id="UP001228049"/>
    </source>
</evidence>
<protein>
    <submittedName>
        <fullName evidence="1">Protein O1</fullName>
    </submittedName>
</protein>
<proteinExistence type="predicted"/>
<feature type="non-terminal residue" evidence="1">
    <location>
        <position position="1"/>
    </location>
</feature>
<accession>A0AAD9CBR6</accession>
<evidence type="ECO:0000313" key="1">
    <source>
        <dbReference type="EMBL" id="KAK1899440.1"/>
    </source>
</evidence>
<keyword evidence="2" id="KW-1185">Reference proteome</keyword>
<comment type="caution">
    <text evidence="1">The sequence shown here is derived from an EMBL/GenBank/DDBJ whole genome shotgun (WGS) entry which is preliminary data.</text>
</comment>
<dbReference type="AlphaFoldDB" id="A0AAD9CBR6"/>